<evidence type="ECO:0000313" key="9">
    <source>
        <dbReference type="EMBL" id="GJN04951.1"/>
    </source>
</evidence>
<evidence type="ECO:0000256" key="4">
    <source>
        <dbReference type="ARBA" id="ARBA00022741"/>
    </source>
</evidence>
<dbReference type="Pfam" id="PF00931">
    <property type="entry name" value="NB-ARC"/>
    <property type="match status" value="1"/>
</dbReference>
<reference evidence="9" key="2">
    <citation type="submission" date="2021-12" db="EMBL/GenBank/DDBJ databases">
        <title>Resequencing data analysis of finger millet.</title>
        <authorList>
            <person name="Hatakeyama M."/>
            <person name="Aluri S."/>
            <person name="Balachadran M.T."/>
            <person name="Sivarajan S.R."/>
            <person name="Poveda L."/>
            <person name="Shimizu-Inatsugi R."/>
            <person name="Schlapbach R."/>
            <person name="Sreeman S.M."/>
            <person name="Shimizu K.K."/>
        </authorList>
    </citation>
    <scope>NUCLEOTIDE SEQUENCE</scope>
</reference>
<dbReference type="AlphaFoldDB" id="A0AAV5D3H0"/>
<accession>A0AAV5D3H0</accession>
<dbReference type="GO" id="GO:0043531">
    <property type="term" value="F:ADP binding"/>
    <property type="evidence" value="ECO:0007669"/>
    <property type="project" value="InterPro"/>
</dbReference>
<organism evidence="9 10">
    <name type="scientific">Eleusine coracana subsp. coracana</name>
    <dbReference type="NCBI Taxonomy" id="191504"/>
    <lineage>
        <taxon>Eukaryota</taxon>
        <taxon>Viridiplantae</taxon>
        <taxon>Streptophyta</taxon>
        <taxon>Embryophyta</taxon>
        <taxon>Tracheophyta</taxon>
        <taxon>Spermatophyta</taxon>
        <taxon>Magnoliopsida</taxon>
        <taxon>Liliopsida</taxon>
        <taxon>Poales</taxon>
        <taxon>Poaceae</taxon>
        <taxon>PACMAD clade</taxon>
        <taxon>Chloridoideae</taxon>
        <taxon>Cynodonteae</taxon>
        <taxon>Eleusininae</taxon>
        <taxon>Eleusine</taxon>
    </lineage>
</organism>
<dbReference type="Proteomes" id="UP001054889">
    <property type="component" value="Unassembled WGS sequence"/>
</dbReference>
<dbReference type="InterPro" id="IPR038005">
    <property type="entry name" value="RX-like_CC"/>
</dbReference>
<keyword evidence="4" id="KW-0547">Nucleotide-binding</keyword>
<comment type="similarity">
    <text evidence="1">Belongs to the disease resistance NB-LRR family.</text>
</comment>
<reference evidence="9" key="1">
    <citation type="journal article" date="2018" name="DNA Res.">
        <title>Multiple hybrid de novo genome assembly of finger millet, an orphan allotetraploid crop.</title>
        <authorList>
            <person name="Hatakeyama M."/>
            <person name="Aluri S."/>
            <person name="Balachadran M.T."/>
            <person name="Sivarajan S.R."/>
            <person name="Patrignani A."/>
            <person name="Gruter S."/>
            <person name="Poveda L."/>
            <person name="Shimizu-Inatsugi R."/>
            <person name="Baeten J."/>
            <person name="Francoijs K.J."/>
            <person name="Nataraja K.N."/>
            <person name="Reddy Y.A.N."/>
            <person name="Phadnis S."/>
            <person name="Ravikumar R.L."/>
            <person name="Schlapbach R."/>
            <person name="Sreeman S.M."/>
            <person name="Shimizu K.K."/>
        </authorList>
    </citation>
    <scope>NUCLEOTIDE SEQUENCE</scope>
</reference>
<dbReference type="InterPro" id="IPR002182">
    <property type="entry name" value="NB-ARC"/>
</dbReference>
<dbReference type="CDD" id="cd14798">
    <property type="entry name" value="RX-CC_like"/>
    <property type="match status" value="1"/>
</dbReference>
<gene>
    <name evidence="9" type="primary">ga22536</name>
    <name evidence="9" type="ORF">PR202_ga22536</name>
</gene>
<evidence type="ECO:0000256" key="1">
    <source>
        <dbReference type="ARBA" id="ARBA00008894"/>
    </source>
</evidence>
<dbReference type="Gene3D" id="3.40.50.300">
    <property type="entry name" value="P-loop containing nucleotide triphosphate hydrolases"/>
    <property type="match status" value="1"/>
</dbReference>
<dbReference type="Pfam" id="PF18052">
    <property type="entry name" value="Rx_N"/>
    <property type="match status" value="1"/>
</dbReference>
<evidence type="ECO:0000256" key="6">
    <source>
        <dbReference type="SAM" id="MobiDB-lite"/>
    </source>
</evidence>
<dbReference type="EMBL" id="BQKI01000011">
    <property type="protein sequence ID" value="GJN04951.1"/>
    <property type="molecule type" value="Genomic_DNA"/>
</dbReference>
<evidence type="ECO:0000259" key="7">
    <source>
        <dbReference type="Pfam" id="PF00931"/>
    </source>
</evidence>
<keyword evidence="5" id="KW-0611">Plant defense</keyword>
<evidence type="ECO:0000256" key="5">
    <source>
        <dbReference type="ARBA" id="ARBA00022821"/>
    </source>
</evidence>
<sequence length="396" mass="45040">MPPSPTRRTAVATAHLHHQRLVEPPSPPAMPPPSPSHRHTNLLGAMELATGALGTLLPKLAQLLHGEYQLQKNVRKNIEFLTKELETTQAALRVIGEVPTEQLNELVRIWARDARELSYDMEDVVDTFLVRVDGPNPPSKRSSKRFIQKMRSMLAIGKRHDIGEQVEDIKERVVELAARRDRCKVDTVNYHITSVDPRIKALYVKTTELVGIEKARKEIILELTKGDDMSSQVQKIVSIVGFGGLGKTTLAKAVYEEIESQFDCTAFVTVSRNPDIKKFLKDMLYELDKGKYGNIHSTSLDVNHLIDLVRGFISNKRMSTFFFQYEYASEDEVEEAIAAVRKEAEIHPNSPTLEMYNKGVSLLKTRFQFNVDLHMYREGNDHQLTVRTNWPEPARE</sequence>
<evidence type="ECO:0000313" key="10">
    <source>
        <dbReference type="Proteomes" id="UP001054889"/>
    </source>
</evidence>
<name>A0AAV5D3H0_ELECO</name>
<dbReference type="InterPro" id="IPR027417">
    <property type="entry name" value="P-loop_NTPase"/>
</dbReference>
<evidence type="ECO:0000259" key="8">
    <source>
        <dbReference type="Pfam" id="PF18052"/>
    </source>
</evidence>
<evidence type="ECO:0000256" key="2">
    <source>
        <dbReference type="ARBA" id="ARBA00022614"/>
    </source>
</evidence>
<keyword evidence="3" id="KW-0677">Repeat</keyword>
<keyword evidence="10" id="KW-1185">Reference proteome</keyword>
<proteinExistence type="inferred from homology"/>
<feature type="domain" description="Disease resistance N-terminal" evidence="8">
    <location>
        <begin position="52"/>
        <end position="144"/>
    </location>
</feature>
<dbReference type="Gene3D" id="1.20.5.4130">
    <property type="match status" value="1"/>
</dbReference>
<dbReference type="InterPro" id="IPR041118">
    <property type="entry name" value="Rx_N"/>
</dbReference>
<protein>
    <submittedName>
        <fullName evidence="9">Uncharacterized protein</fullName>
    </submittedName>
</protein>
<feature type="compositionally biased region" description="Pro residues" evidence="6">
    <location>
        <begin position="24"/>
        <end position="35"/>
    </location>
</feature>
<feature type="region of interest" description="Disordered" evidence="6">
    <location>
        <begin position="20"/>
        <end position="39"/>
    </location>
</feature>
<keyword evidence="2" id="KW-0433">Leucine-rich repeat</keyword>
<dbReference type="PANTHER" id="PTHR19338:SF75">
    <property type="entry name" value="OS08G0170100 PROTEIN"/>
    <property type="match status" value="1"/>
</dbReference>
<dbReference type="GO" id="GO:0006952">
    <property type="term" value="P:defense response"/>
    <property type="evidence" value="ECO:0007669"/>
    <property type="project" value="UniProtKB-KW"/>
</dbReference>
<evidence type="ECO:0000256" key="3">
    <source>
        <dbReference type="ARBA" id="ARBA00022737"/>
    </source>
</evidence>
<feature type="domain" description="NB-ARC" evidence="7">
    <location>
        <begin position="217"/>
        <end position="293"/>
    </location>
</feature>
<comment type="caution">
    <text evidence="9">The sequence shown here is derived from an EMBL/GenBank/DDBJ whole genome shotgun (WGS) entry which is preliminary data.</text>
</comment>
<dbReference type="SUPFAM" id="SSF52540">
    <property type="entry name" value="P-loop containing nucleoside triphosphate hydrolases"/>
    <property type="match status" value="1"/>
</dbReference>
<dbReference type="PANTHER" id="PTHR19338">
    <property type="entry name" value="TRANSLOCASE OF INNER MITOCHONDRIAL MEMBRANE 13 HOMOLOG"/>
    <property type="match status" value="1"/>
</dbReference>